<evidence type="ECO:0000256" key="2">
    <source>
        <dbReference type="SAM" id="SignalP"/>
    </source>
</evidence>
<accession>A0ABY9TPL8</accession>
<keyword evidence="4" id="KW-1185">Reference proteome</keyword>
<protein>
    <recommendedName>
        <fullName evidence="5">Lipoprotein</fullName>
    </recommendedName>
</protein>
<dbReference type="Proteomes" id="UP001248581">
    <property type="component" value="Chromosome"/>
</dbReference>
<keyword evidence="2" id="KW-0732">Signal</keyword>
<sequence length="82" mass="8721">MKVKTLAIAAITVSLITACAGTPEGGSKTAANQKGKICKYEKTTGSHIGTKICRTPEQIQREKENAQQAMKTLTRGQTKSGQ</sequence>
<name>A0ABY9TPL8_9GAMM</name>
<proteinExistence type="predicted"/>
<feature type="compositionally biased region" description="Polar residues" evidence="1">
    <location>
        <begin position="66"/>
        <end position="82"/>
    </location>
</feature>
<dbReference type="EMBL" id="CP134146">
    <property type="protein sequence ID" value="WNC69679.1"/>
    <property type="molecule type" value="Genomic_DNA"/>
</dbReference>
<feature type="region of interest" description="Disordered" evidence="1">
    <location>
        <begin position="59"/>
        <end position="82"/>
    </location>
</feature>
<organism evidence="3 4">
    <name type="scientific">Thalassotalea nanhaiensis</name>
    <dbReference type="NCBI Taxonomy" id="3065648"/>
    <lineage>
        <taxon>Bacteria</taxon>
        <taxon>Pseudomonadati</taxon>
        <taxon>Pseudomonadota</taxon>
        <taxon>Gammaproteobacteria</taxon>
        <taxon>Alteromonadales</taxon>
        <taxon>Colwelliaceae</taxon>
        <taxon>Thalassotalea</taxon>
    </lineage>
</organism>
<evidence type="ECO:0008006" key="5">
    <source>
        <dbReference type="Google" id="ProtNLM"/>
    </source>
</evidence>
<evidence type="ECO:0000256" key="1">
    <source>
        <dbReference type="SAM" id="MobiDB-lite"/>
    </source>
</evidence>
<reference evidence="4" key="1">
    <citation type="submission" date="2023-09" db="EMBL/GenBank/DDBJ databases">
        <authorList>
            <person name="Li S."/>
            <person name="Li X."/>
            <person name="Zhang C."/>
            <person name="Zhao Z."/>
        </authorList>
    </citation>
    <scope>NUCLEOTIDE SEQUENCE [LARGE SCALE GENOMIC DNA]</scope>
    <source>
        <strain evidence="4">SQ345</strain>
    </source>
</reference>
<evidence type="ECO:0000313" key="3">
    <source>
        <dbReference type="EMBL" id="WNC69679.1"/>
    </source>
</evidence>
<dbReference type="RefSeq" id="WP_348388822.1">
    <property type="nucleotide sequence ID" value="NZ_CP134146.1"/>
</dbReference>
<dbReference type="PROSITE" id="PS51257">
    <property type="entry name" value="PROKAR_LIPOPROTEIN"/>
    <property type="match status" value="1"/>
</dbReference>
<gene>
    <name evidence="3" type="ORF">RI845_05905</name>
</gene>
<evidence type="ECO:0000313" key="4">
    <source>
        <dbReference type="Proteomes" id="UP001248581"/>
    </source>
</evidence>
<feature type="signal peptide" evidence="2">
    <location>
        <begin position="1"/>
        <end position="20"/>
    </location>
</feature>
<feature type="chain" id="PRO_5045505742" description="Lipoprotein" evidence="2">
    <location>
        <begin position="21"/>
        <end position="82"/>
    </location>
</feature>